<evidence type="ECO:0000313" key="3">
    <source>
        <dbReference type="Proteomes" id="UP000265515"/>
    </source>
</evidence>
<name>A0A388LMJ4_CHABU</name>
<accession>A0A388LMJ4</accession>
<keyword evidence="3" id="KW-1185">Reference proteome</keyword>
<feature type="compositionally biased region" description="Acidic residues" evidence="1">
    <location>
        <begin position="138"/>
        <end position="147"/>
    </location>
</feature>
<protein>
    <submittedName>
        <fullName evidence="2">Uncharacterized protein</fullName>
    </submittedName>
</protein>
<dbReference type="Gramene" id="GBG83445">
    <property type="protein sequence ID" value="GBG83445"/>
    <property type="gene ID" value="CBR_g37157"/>
</dbReference>
<proteinExistence type="predicted"/>
<dbReference type="AlphaFoldDB" id="A0A388LMJ4"/>
<comment type="caution">
    <text evidence="2">The sequence shown here is derived from an EMBL/GenBank/DDBJ whole genome shotgun (WGS) entry which is preliminary data.</text>
</comment>
<sequence>MVHRREMARKNMSSSHEFPTNRSRILQYYDFAEPAQIRIATEFQIAPSVAPEKADFLRNVLIPTVVRWFERVLDVRRPVVGNLGIPRHKRGGESGEEEDGGRNRPEQGVAGGGAAGVARTMRRRRRRREEREWQEEREREEEDDEEEEVRKRIKRRKWRMRRRRMEGREDSSKQQRRSGTRRRGSGR</sequence>
<gene>
    <name evidence="2" type="ORF">CBR_g37157</name>
</gene>
<dbReference type="Proteomes" id="UP000265515">
    <property type="component" value="Unassembled WGS sequence"/>
</dbReference>
<feature type="compositionally biased region" description="Basic residues" evidence="1">
    <location>
        <begin position="151"/>
        <end position="165"/>
    </location>
</feature>
<evidence type="ECO:0000256" key="1">
    <source>
        <dbReference type="SAM" id="MobiDB-lite"/>
    </source>
</evidence>
<evidence type="ECO:0000313" key="2">
    <source>
        <dbReference type="EMBL" id="GBG83445.1"/>
    </source>
</evidence>
<reference evidence="2 3" key="1">
    <citation type="journal article" date="2018" name="Cell">
        <title>The Chara Genome: Secondary Complexity and Implications for Plant Terrestrialization.</title>
        <authorList>
            <person name="Nishiyama T."/>
            <person name="Sakayama H."/>
            <person name="Vries J.D."/>
            <person name="Buschmann H."/>
            <person name="Saint-Marcoux D."/>
            <person name="Ullrich K.K."/>
            <person name="Haas F.B."/>
            <person name="Vanderstraeten L."/>
            <person name="Becker D."/>
            <person name="Lang D."/>
            <person name="Vosolsobe S."/>
            <person name="Rombauts S."/>
            <person name="Wilhelmsson P.K.I."/>
            <person name="Janitza P."/>
            <person name="Kern R."/>
            <person name="Heyl A."/>
            <person name="Rumpler F."/>
            <person name="Villalobos L.I.A.C."/>
            <person name="Clay J.M."/>
            <person name="Skokan R."/>
            <person name="Toyoda A."/>
            <person name="Suzuki Y."/>
            <person name="Kagoshima H."/>
            <person name="Schijlen E."/>
            <person name="Tajeshwar N."/>
            <person name="Catarino B."/>
            <person name="Hetherington A.J."/>
            <person name="Saltykova A."/>
            <person name="Bonnot C."/>
            <person name="Breuninger H."/>
            <person name="Symeonidi A."/>
            <person name="Radhakrishnan G.V."/>
            <person name="Van Nieuwerburgh F."/>
            <person name="Deforce D."/>
            <person name="Chang C."/>
            <person name="Karol K.G."/>
            <person name="Hedrich R."/>
            <person name="Ulvskov P."/>
            <person name="Glockner G."/>
            <person name="Delwiche C.F."/>
            <person name="Petrasek J."/>
            <person name="Van de Peer Y."/>
            <person name="Friml J."/>
            <person name="Beilby M."/>
            <person name="Dolan L."/>
            <person name="Kohara Y."/>
            <person name="Sugano S."/>
            <person name="Fujiyama A."/>
            <person name="Delaux P.-M."/>
            <person name="Quint M."/>
            <person name="TheiBen G."/>
            <person name="Hagemann M."/>
            <person name="Harholt J."/>
            <person name="Dunand C."/>
            <person name="Zachgo S."/>
            <person name="Langdale J."/>
            <person name="Maumus F."/>
            <person name="Straeten D.V.D."/>
            <person name="Gould S.B."/>
            <person name="Rensing S.A."/>
        </authorList>
    </citation>
    <scope>NUCLEOTIDE SEQUENCE [LARGE SCALE GENOMIC DNA]</scope>
    <source>
        <strain evidence="2 3">S276</strain>
    </source>
</reference>
<dbReference type="EMBL" id="BFEA01000439">
    <property type="protein sequence ID" value="GBG83445.1"/>
    <property type="molecule type" value="Genomic_DNA"/>
</dbReference>
<feature type="compositionally biased region" description="Basic residues" evidence="1">
    <location>
        <begin position="174"/>
        <end position="187"/>
    </location>
</feature>
<feature type="region of interest" description="Disordered" evidence="1">
    <location>
        <begin position="82"/>
        <end position="187"/>
    </location>
</feature>
<organism evidence="2 3">
    <name type="scientific">Chara braunii</name>
    <name type="common">Braun's stonewort</name>
    <dbReference type="NCBI Taxonomy" id="69332"/>
    <lineage>
        <taxon>Eukaryota</taxon>
        <taxon>Viridiplantae</taxon>
        <taxon>Streptophyta</taxon>
        <taxon>Charophyceae</taxon>
        <taxon>Charales</taxon>
        <taxon>Characeae</taxon>
        <taxon>Chara</taxon>
    </lineage>
</organism>